<gene>
    <name evidence="7" type="ORF">MNOR_LOCUS19385</name>
</gene>
<feature type="domain" description="HMG box" evidence="6">
    <location>
        <begin position="57"/>
        <end position="125"/>
    </location>
</feature>
<dbReference type="GO" id="GO:0030182">
    <property type="term" value="P:neuron differentiation"/>
    <property type="evidence" value="ECO:0007669"/>
    <property type="project" value="TreeGrafter"/>
</dbReference>
<reference evidence="7 8" key="1">
    <citation type="submission" date="2024-05" db="EMBL/GenBank/DDBJ databases">
        <authorList>
            <person name="Wallberg A."/>
        </authorList>
    </citation>
    <scope>NUCLEOTIDE SEQUENCE [LARGE SCALE GENOMIC DNA]</scope>
</reference>
<keyword evidence="8" id="KW-1185">Reference proteome</keyword>
<dbReference type="GO" id="GO:0001228">
    <property type="term" value="F:DNA-binding transcription activator activity, RNA polymerase II-specific"/>
    <property type="evidence" value="ECO:0007669"/>
    <property type="project" value="TreeGrafter"/>
</dbReference>
<dbReference type="PROSITE" id="PS50118">
    <property type="entry name" value="HMG_BOX_2"/>
    <property type="match status" value="1"/>
</dbReference>
<dbReference type="CDD" id="cd22029">
    <property type="entry name" value="HMG-box_SoxC"/>
    <property type="match status" value="1"/>
</dbReference>
<evidence type="ECO:0000313" key="8">
    <source>
        <dbReference type="Proteomes" id="UP001497623"/>
    </source>
</evidence>
<evidence type="ECO:0000256" key="4">
    <source>
        <dbReference type="PROSITE-ProRule" id="PRU00267"/>
    </source>
</evidence>
<feature type="non-terminal residue" evidence="7">
    <location>
        <position position="431"/>
    </location>
</feature>
<dbReference type="GO" id="GO:0000122">
    <property type="term" value="P:negative regulation of transcription by RNA polymerase II"/>
    <property type="evidence" value="ECO:0007669"/>
    <property type="project" value="TreeGrafter"/>
</dbReference>
<dbReference type="FunFam" id="1.10.30.10:FF:000007">
    <property type="entry name" value="Transcription factor SOX"/>
    <property type="match status" value="1"/>
</dbReference>
<evidence type="ECO:0000256" key="3">
    <source>
        <dbReference type="ARBA" id="ARBA00023242"/>
    </source>
</evidence>
<organism evidence="7 8">
    <name type="scientific">Meganyctiphanes norvegica</name>
    <name type="common">Northern krill</name>
    <name type="synonym">Thysanopoda norvegica</name>
    <dbReference type="NCBI Taxonomy" id="48144"/>
    <lineage>
        <taxon>Eukaryota</taxon>
        <taxon>Metazoa</taxon>
        <taxon>Ecdysozoa</taxon>
        <taxon>Arthropoda</taxon>
        <taxon>Crustacea</taxon>
        <taxon>Multicrustacea</taxon>
        <taxon>Malacostraca</taxon>
        <taxon>Eumalacostraca</taxon>
        <taxon>Eucarida</taxon>
        <taxon>Euphausiacea</taxon>
        <taxon>Euphausiidae</taxon>
        <taxon>Meganyctiphanes</taxon>
    </lineage>
</organism>
<evidence type="ECO:0000256" key="5">
    <source>
        <dbReference type="SAM" id="MobiDB-lite"/>
    </source>
</evidence>
<dbReference type="InterPro" id="IPR050140">
    <property type="entry name" value="SRY-related_HMG-box_TF-like"/>
</dbReference>
<dbReference type="GO" id="GO:0000978">
    <property type="term" value="F:RNA polymerase II cis-regulatory region sequence-specific DNA binding"/>
    <property type="evidence" value="ECO:0007669"/>
    <property type="project" value="TreeGrafter"/>
</dbReference>
<dbReference type="Proteomes" id="UP001497623">
    <property type="component" value="Unassembled WGS sequence"/>
</dbReference>
<keyword evidence="3 4" id="KW-0539">Nucleus</keyword>
<dbReference type="Gene3D" id="1.10.30.10">
    <property type="entry name" value="High mobility group box domain"/>
    <property type="match status" value="1"/>
</dbReference>
<evidence type="ECO:0000259" key="6">
    <source>
        <dbReference type="PROSITE" id="PS50118"/>
    </source>
</evidence>
<keyword evidence="2 4" id="KW-0238">DNA-binding</keyword>
<feature type="region of interest" description="Disordered" evidence="5">
    <location>
        <begin position="126"/>
        <end position="149"/>
    </location>
</feature>
<feature type="DNA-binding region" description="HMG box" evidence="4">
    <location>
        <begin position="57"/>
        <end position="125"/>
    </location>
</feature>
<dbReference type="EMBL" id="CAXKWB010014367">
    <property type="protein sequence ID" value="CAL4110332.1"/>
    <property type="molecule type" value="Genomic_DNA"/>
</dbReference>
<dbReference type="Pfam" id="PF00505">
    <property type="entry name" value="HMG_box"/>
    <property type="match status" value="1"/>
</dbReference>
<dbReference type="InterPro" id="IPR036910">
    <property type="entry name" value="HMG_box_dom_sf"/>
</dbReference>
<evidence type="ECO:0000313" key="7">
    <source>
        <dbReference type="EMBL" id="CAL4110332.1"/>
    </source>
</evidence>
<feature type="compositionally biased region" description="Low complexity" evidence="5">
    <location>
        <begin position="134"/>
        <end position="144"/>
    </location>
</feature>
<comment type="caution">
    <text evidence="7">The sequence shown here is derived from an EMBL/GenBank/DDBJ whole genome shotgun (WGS) entry which is preliminary data.</text>
</comment>
<proteinExistence type="predicted"/>
<dbReference type="PANTHER" id="PTHR10270">
    <property type="entry name" value="SOX TRANSCRIPTION FACTOR"/>
    <property type="match status" value="1"/>
</dbReference>
<dbReference type="InterPro" id="IPR009071">
    <property type="entry name" value="HMG_box_dom"/>
</dbReference>
<dbReference type="AlphaFoldDB" id="A0AAV2R0G9"/>
<dbReference type="PANTHER" id="PTHR10270:SF323">
    <property type="entry name" value="TRANSCRIPTION FACTOR SOX-14-RELATED"/>
    <property type="match status" value="1"/>
</dbReference>
<protein>
    <recommendedName>
        <fullName evidence="6">HMG box domain-containing protein</fullName>
    </recommendedName>
</protein>
<name>A0AAV2R0G9_MEGNR</name>
<dbReference type="SMART" id="SM00398">
    <property type="entry name" value="HMG"/>
    <property type="match status" value="1"/>
</dbReference>
<evidence type="ECO:0000256" key="1">
    <source>
        <dbReference type="ARBA" id="ARBA00004123"/>
    </source>
</evidence>
<sequence length="431" mass="48751">MLSPSDSRGRMLESSLSILLSWQDCRSAAFTDERIRDKVMTAWCGVTLTKKHKANHVKRPMNAFMVWSQMERREIVKYMPDMHNAEISKQLGKRWKLLSDQQRQPYIQEAERLRILHLKEYPDYKYRPRKKNKSGNNNSSNSFSPLKTVDKGRVSKIKMKTISAFRGVKLGSDSNKTQLTTGISPINHNKLKLKLKIDEKFKESIRNSMYVPLAQCSSPIKEGNMANDMPDSPMSASLNETGNISNTSSRSNTPISPIHSQENILYGVYTLESSTPSLSSRSEDIVSSMTKKYFIDSDSDQDYDDDSDDNDSLFSFKRSQSIRDEVFAPRSSLPISLSSSCALDPPPIKLEPLDMKQEEQESPTEVLESLSEIFEMPSEIKVEVDELNSDLDFDAVSTSSGSHFEFSDVSDMLSDIGVSNDCWADYTVISC</sequence>
<dbReference type="SUPFAM" id="SSF47095">
    <property type="entry name" value="HMG-box"/>
    <property type="match status" value="1"/>
</dbReference>
<dbReference type="GO" id="GO:0007420">
    <property type="term" value="P:brain development"/>
    <property type="evidence" value="ECO:0007669"/>
    <property type="project" value="TreeGrafter"/>
</dbReference>
<dbReference type="GO" id="GO:0005634">
    <property type="term" value="C:nucleus"/>
    <property type="evidence" value="ECO:0007669"/>
    <property type="project" value="UniProtKB-SubCell"/>
</dbReference>
<comment type="subcellular location">
    <subcellularLocation>
        <location evidence="1">Nucleus</location>
    </subcellularLocation>
</comment>
<evidence type="ECO:0000256" key="2">
    <source>
        <dbReference type="ARBA" id="ARBA00023125"/>
    </source>
</evidence>
<accession>A0AAV2R0G9</accession>